<name>A0A6M3MHZ6_9ZZZZ</name>
<proteinExistence type="predicted"/>
<sequence>MNEDDIRRILGEPDRIGGKPMTSTAWRCMRCGKVHTSATPIPVPAPCECGSIAFEVERTKH</sequence>
<reference evidence="2" key="1">
    <citation type="submission" date="2020-03" db="EMBL/GenBank/DDBJ databases">
        <title>The deep terrestrial virosphere.</title>
        <authorList>
            <person name="Holmfeldt K."/>
            <person name="Nilsson E."/>
            <person name="Simone D."/>
            <person name="Lopez-Fernandez M."/>
            <person name="Wu X."/>
            <person name="de Brujin I."/>
            <person name="Lundin D."/>
            <person name="Andersson A."/>
            <person name="Bertilsson S."/>
            <person name="Dopson M."/>
        </authorList>
    </citation>
    <scope>NUCLEOTIDE SEQUENCE</scope>
    <source>
        <strain evidence="1">MM171A00157</strain>
        <strain evidence="2">MM171B00143</strain>
    </source>
</reference>
<organism evidence="2">
    <name type="scientific">viral metagenome</name>
    <dbReference type="NCBI Taxonomy" id="1070528"/>
    <lineage>
        <taxon>unclassified sequences</taxon>
        <taxon>metagenomes</taxon>
        <taxon>organismal metagenomes</taxon>
    </lineage>
</organism>
<evidence type="ECO:0000313" key="2">
    <source>
        <dbReference type="EMBL" id="QJB05056.1"/>
    </source>
</evidence>
<evidence type="ECO:0000313" key="1">
    <source>
        <dbReference type="EMBL" id="QJB00898.1"/>
    </source>
</evidence>
<protein>
    <submittedName>
        <fullName evidence="2">Uncharacterized protein</fullName>
    </submittedName>
</protein>
<gene>
    <name evidence="1" type="ORF">MM171A00157_0067</name>
    <name evidence="2" type="ORF">MM171B00143_0027</name>
</gene>
<dbReference type="AlphaFoldDB" id="A0A6M3MHZ6"/>
<dbReference type="EMBL" id="MT143894">
    <property type="protein sequence ID" value="QJB05056.1"/>
    <property type="molecule type" value="Genomic_DNA"/>
</dbReference>
<dbReference type="EMBL" id="MT143702">
    <property type="protein sequence ID" value="QJB00898.1"/>
    <property type="molecule type" value="Genomic_DNA"/>
</dbReference>
<accession>A0A6M3MHZ6</accession>